<organism evidence="2 3">
    <name type="scientific">Sphingobacterium zhuxiongii</name>
    <dbReference type="NCBI Taxonomy" id="2662364"/>
    <lineage>
        <taxon>Bacteria</taxon>
        <taxon>Pseudomonadati</taxon>
        <taxon>Bacteroidota</taxon>
        <taxon>Sphingobacteriia</taxon>
        <taxon>Sphingobacteriales</taxon>
        <taxon>Sphingobacteriaceae</taxon>
        <taxon>Sphingobacterium</taxon>
    </lineage>
</organism>
<dbReference type="InterPro" id="IPR036249">
    <property type="entry name" value="Thioredoxin-like_sf"/>
</dbReference>
<keyword evidence="1" id="KW-0812">Transmembrane</keyword>
<proteinExistence type="predicted"/>
<dbReference type="RefSeq" id="WP_153509540.1">
    <property type="nucleotide sequence ID" value="NZ_CP045652.1"/>
</dbReference>
<evidence type="ECO:0000313" key="3">
    <source>
        <dbReference type="Proteomes" id="UP000326921"/>
    </source>
</evidence>
<keyword evidence="3" id="KW-1185">Reference proteome</keyword>
<gene>
    <name evidence="2" type="ORF">GFH32_02315</name>
</gene>
<dbReference type="Proteomes" id="UP000326921">
    <property type="component" value="Chromosome"/>
</dbReference>
<name>A0A5Q0QBZ9_9SPHI</name>
<sequence length="240" mass="27635">MSKNTRSKNISKLIILALVLFVPGFLYILVNSMGSNEYVKLPVFGEKSLSGKMNRVMGREIPDTVFHQVKPLDLVDLNGNEVPFLKSDTIISVVHLFYSRDSALSKQLIHDLSSIAERFKENPKVRLYSISVDPRDTKADLERQILPYNKIVNPNWFVVFKPKEDILSYAREQLLIEGMVNHTDSSRYIIGSNFVLLDSKRRIRGIYDISLKTETARLEDEIKVQLVEEIRNNPLKVERK</sequence>
<dbReference type="SUPFAM" id="SSF52833">
    <property type="entry name" value="Thioredoxin-like"/>
    <property type="match status" value="1"/>
</dbReference>
<keyword evidence="1" id="KW-0472">Membrane</keyword>
<keyword evidence="1" id="KW-1133">Transmembrane helix</keyword>
<protein>
    <submittedName>
        <fullName evidence="2">Photosynthetic protein synthase I</fullName>
    </submittedName>
</protein>
<accession>A0A5Q0QBZ9</accession>
<evidence type="ECO:0000256" key="1">
    <source>
        <dbReference type="SAM" id="Phobius"/>
    </source>
</evidence>
<dbReference type="Gene3D" id="3.40.30.10">
    <property type="entry name" value="Glutaredoxin"/>
    <property type="match status" value="1"/>
</dbReference>
<evidence type="ECO:0000313" key="2">
    <source>
        <dbReference type="EMBL" id="QGA25218.1"/>
    </source>
</evidence>
<dbReference type="KEGG" id="sphe:GFH32_02315"/>
<feature type="transmembrane region" description="Helical" evidence="1">
    <location>
        <begin position="12"/>
        <end position="30"/>
    </location>
</feature>
<dbReference type="EMBL" id="CP045652">
    <property type="protein sequence ID" value="QGA25218.1"/>
    <property type="molecule type" value="Genomic_DNA"/>
</dbReference>
<reference evidence="2 3" key="1">
    <citation type="submission" date="2019-10" db="EMBL/GenBank/DDBJ databases">
        <authorList>
            <person name="Dong K."/>
        </authorList>
    </citation>
    <scope>NUCLEOTIDE SEQUENCE [LARGE SCALE GENOMIC DNA]</scope>
    <source>
        <strain evidence="3">dk4302</strain>
    </source>
</reference>
<dbReference type="AlphaFoldDB" id="A0A5Q0QBZ9"/>